<evidence type="ECO:0000256" key="4">
    <source>
        <dbReference type="ARBA" id="ARBA00023125"/>
    </source>
</evidence>
<keyword evidence="3" id="KW-0805">Transcription regulation</keyword>
<dbReference type="SUPFAM" id="SSF46689">
    <property type="entry name" value="Homeodomain-like"/>
    <property type="match status" value="1"/>
</dbReference>
<dbReference type="InterPro" id="IPR058031">
    <property type="entry name" value="AAA_lid_NorR"/>
</dbReference>
<dbReference type="Proteomes" id="UP000228987">
    <property type="component" value="Unassembled WGS sequence"/>
</dbReference>
<dbReference type="InterPro" id="IPR003593">
    <property type="entry name" value="AAA+_ATPase"/>
</dbReference>
<dbReference type="PROSITE" id="PS00676">
    <property type="entry name" value="SIGMA54_INTERACT_2"/>
    <property type="match status" value="1"/>
</dbReference>
<reference evidence="8" key="1">
    <citation type="submission" date="2017-08" db="EMBL/GenBank/DDBJ databases">
        <title>A dynamic microbial community with high functional redundancy inhabits the cold, oxic subseafloor aquifer.</title>
        <authorList>
            <person name="Tully B.J."/>
            <person name="Wheat C.G."/>
            <person name="Glazer B.T."/>
            <person name="Huber J.A."/>
        </authorList>
    </citation>
    <scope>NUCLEOTIDE SEQUENCE [LARGE SCALE GENOMIC DNA]</scope>
</reference>
<dbReference type="Gene3D" id="3.40.50.2300">
    <property type="match status" value="1"/>
</dbReference>
<evidence type="ECO:0000256" key="3">
    <source>
        <dbReference type="ARBA" id="ARBA00023015"/>
    </source>
</evidence>
<dbReference type="InterPro" id="IPR025662">
    <property type="entry name" value="Sigma_54_int_dom_ATP-bd_1"/>
</dbReference>
<evidence type="ECO:0000256" key="2">
    <source>
        <dbReference type="ARBA" id="ARBA00022840"/>
    </source>
</evidence>
<dbReference type="PANTHER" id="PTHR32071">
    <property type="entry name" value="TRANSCRIPTIONAL REGULATORY PROTEIN"/>
    <property type="match status" value="1"/>
</dbReference>
<dbReference type="PROSITE" id="PS50045">
    <property type="entry name" value="SIGMA54_INTERACT_4"/>
    <property type="match status" value="1"/>
</dbReference>
<gene>
    <name evidence="7" type="ORF">COA71_09645</name>
</gene>
<dbReference type="InterPro" id="IPR027417">
    <property type="entry name" value="P-loop_NTPase"/>
</dbReference>
<keyword evidence="1" id="KW-0547">Nucleotide-binding</keyword>
<dbReference type="InterPro" id="IPR002197">
    <property type="entry name" value="HTH_Fis"/>
</dbReference>
<dbReference type="AlphaFoldDB" id="A0A2A5CAJ5"/>
<dbReference type="PANTHER" id="PTHR32071:SF117">
    <property type="entry name" value="PTS-DEPENDENT DIHYDROXYACETONE KINASE OPERON REGULATORY PROTEIN-RELATED"/>
    <property type="match status" value="1"/>
</dbReference>
<dbReference type="GO" id="GO:0006355">
    <property type="term" value="P:regulation of DNA-templated transcription"/>
    <property type="evidence" value="ECO:0007669"/>
    <property type="project" value="InterPro"/>
</dbReference>
<dbReference type="Pfam" id="PF00158">
    <property type="entry name" value="Sigma54_activat"/>
    <property type="match status" value="1"/>
</dbReference>
<dbReference type="PROSITE" id="PS00675">
    <property type="entry name" value="SIGMA54_INTERACT_1"/>
    <property type="match status" value="1"/>
</dbReference>
<dbReference type="Gene3D" id="1.10.8.60">
    <property type="match status" value="1"/>
</dbReference>
<name>A0A2A5CAJ5_9GAMM</name>
<dbReference type="InterPro" id="IPR025943">
    <property type="entry name" value="Sigma_54_int_dom_ATP-bd_2"/>
</dbReference>
<evidence type="ECO:0000313" key="8">
    <source>
        <dbReference type="Proteomes" id="UP000228987"/>
    </source>
</evidence>
<feature type="domain" description="Sigma-54 factor interaction" evidence="6">
    <location>
        <begin position="133"/>
        <end position="361"/>
    </location>
</feature>
<keyword evidence="5" id="KW-0804">Transcription</keyword>
<dbReference type="CDD" id="cd00009">
    <property type="entry name" value="AAA"/>
    <property type="match status" value="1"/>
</dbReference>
<dbReference type="Pfam" id="PF25601">
    <property type="entry name" value="AAA_lid_14"/>
    <property type="match status" value="1"/>
</dbReference>
<dbReference type="Gene3D" id="1.10.10.60">
    <property type="entry name" value="Homeodomain-like"/>
    <property type="match status" value="1"/>
</dbReference>
<evidence type="ECO:0000313" key="7">
    <source>
        <dbReference type="EMBL" id="PCJ40857.1"/>
    </source>
</evidence>
<dbReference type="GO" id="GO:0043565">
    <property type="term" value="F:sequence-specific DNA binding"/>
    <property type="evidence" value="ECO:0007669"/>
    <property type="project" value="InterPro"/>
</dbReference>
<keyword evidence="2" id="KW-0067">ATP-binding</keyword>
<accession>A0A2A5CAJ5</accession>
<dbReference type="FunFam" id="3.40.50.300:FF:000006">
    <property type="entry name" value="DNA-binding transcriptional regulator NtrC"/>
    <property type="match status" value="1"/>
</dbReference>
<dbReference type="Pfam" id="PF02954">
    <property type="entry name" value="HTH_8"/>
    <property type="match status" value="1"/>
</dbReference>
<evidence type="ECO:0000256" key="5">
    <source>
        <dbReference type="ARBA" id="ARBA00023163"/>
    </source>
</evidence>
<dbReference type="InterPro" id="IPR002078">
    <property type="entry name" value="Sigma_54_int"/>
</dbReference>
<proteinExistence type="predicted"/>
<dbReference type="PRINTS" id="PR01590">
    <property type="entry name" value="HTHFIS"/>
</dbReference>
<protein>
    <submittedName>
        <fullName evidence="7">Sigma-54-dependent Fis family transcriptional regulator</fullName>
    </submittedName>
</protein>
<dbReference type="InterPro" id="IPR009057">
    <property type="entry name" value="Homeodomain-like_sf"/>
</dbReference>
<dbReference type="GO" id="GO:0005524">
    <property type="term" value="F:ATP binding"/>
    <property type="evidence" value="ECO:0007669"/>
    <property type="project" value="UniProtKB-KW"/>
</dbReference>
<dbReference type="Pfam" id="PF06490">
    <property type="entry name" value="FleQ"/>
    <property type="match status" value="1"/>
</dbReference>
<evidence type="ECO:0000256" key="1">
    <source>
        <dbReference type="ARBA" id="ARBA00022741"/>
    </source>
</evidence>
<dbReference type="EMBL" id="NVWI01000007">
    <property type="protein sequence ID" value="PCJ40857.1"/>
    <property type="molecule type" value="Genomic_DNA"/>
</dbReference>
<dbReference type="InterPro" id="IPR010518">
    <property type="entry name" value="FleQ"/>
</dbReference>
<dbReference type="SMART" id="SM00382">
    <property type="entry name" value="AAA"/>
    <property type="match status" value="1"/>
</dbReference>
<evidence type="ECO:0000259" key="6">
    <source>
        <dbReference type="PROSITE" id="PS50045"/>
    </source>
</evidence>
<dbReference type="Gene3D" id="3.40.50.300">
    <property type="entry name" value="P-loop containing nucleotide triphosphate hydrolases"/>
    <property type="match status" value="1"/>
</dbReference>
<dbReference type="SUPFAM" id="SSF52540">
    <property type="entry name" value="P-loop containing nucleoside triphosphate hydrolases"/>
    <property type="match status" value="1"/>
</dbReference>
<keyword evidence="4" id="KW-0238">DNA-binding</keyword>
<sequence length="463" mass="52456">MTKTVLSVSDNEDIRSKISTVFEFINYDIVHFSDFKSIQHEIKTNNNFLTALISFKDLEEQDKVIKLLNKAIPSLAVYLLRKEGEAINPITAPKGITGSLCYPVRYENLLSAIRQAELERRTRSNPNSFSISLTGDSPQIKKIEALVKQVAFTDANVLLLGESGTGKEVVARGIHKLSKRTDHPFVAINCGAIPPELLESELFGHEKGAFSGAINTRRGRFELAENGTLFLDEIGDMPLNMQVKLLRVIQEKTFERVGGTKTLTTNVRLIAATHQDLEKRIDEEKFRMDLFYRLNVFPIELAPLRERPGDIALLVKEFSIKMELNHRSPIEFDKSAIKALSNHPLPGNVRELENLVERLAILYPGETITHEKLPQRYQFQTAKILQPIVNVHDQNNAELPSASDINNNENMNLKQYLTTIEKRIIHQALEESDWIVAKAAKSLSLQRTTLVEKIRKFDINNPI</sequence>
<organism evidence="7 8">
    <name type="scientific">SAR86 cluster bacterium</name>
    <dbReference type="NCBI Taxonomy" id="2030880"/>
    <lineage>
        <taxon>Bacteria</taxon>
        <taxon>Pseudomonadati</taxon>
        <taxon>Pseudomonadota</taxon>
        <taxon>Gammaproteobacteria</taxon>
        <taxon>SAR86 cluster</taxon>
    </lineage>
</organism>
<comment type="caution">
    <text evidence="7">The sequence shown here is derived from an EMBL/GenBank/DDBJ whole genome shotgun (WGS) entry which is preliminary data.</text>
</comment>